<dbReference type="GO" id="GO:0016747">
    <property type="term" value="F:acyltransferase activity, transferring groups other than amino-acyl groups"/>
    <property type="evidence" value="ECO:0007669"/>
    <property type="project" value="InterPro"/>
</dbReference>
<gene>
    <name evidence="3" type="ORF">EAT49_14295</name>
</gene>
<dbReference type="Pfam" id="PF13302">
    <property type="entry name" value="Acetyltransf_3"/>
    <property type="match status" value="1"/>
</dbReference>
<dbReference type="Proteomes" id="UP000268016">
    <property type="component" value="Unassembled WGS sequence"/>
</dbReference>
<evidence type="ECO:0000313" key="3">
    <source>
        <dbReference type="EMBL" id="ROT99386.1"/>
    </source>
</evidence>
<dbReference type="InterPro" id="IPR000182">
    <property type="entry name" value="GNAT_dom"/>
</dbReference>
<keyword evidence="4" id="KW-1185">Reference proteome</keyword>
<proteinExistence type="predicted"/>
<evidence type="ECO:0000259" key="2">
    <source>
        <dbReference type="Pfam" id="PF13302"/>
    </source>
</evidence>
<name>A0A3N2QW00_9RHOB</name>
<evidence type="ECO:0000313" key="4">
    <source>
        <dbReference type="Proteomes" id="UP000268016"/>
    </source>
</evidence>
<dbReference type="AlphaFoldDB" id="A0A3N2QW00"/>
<sequence length="188" mass="20527">MTAAMRLPSGFPGQRFMDDGAGGRLPPETPRLRLVLPAPEHRAAHEAFCASPRSNVAMAEQATDHFDALLNHHDLLGYGPFVAVTREGNEAIGVFGPWNLDSQPDPELVFLLWNASHEGRGLAFEASVSTRSFAHWVLGWRTAVSYVSDGNHRATGLAMRLGALRDGTWRTPAGTILQVWRHPDPEAA</sequence>
<feature type="region of interest" description="Disordered" evidence="1">
    <location>
        <begin position="1"/>
        <end position="23"/>
    </location>
</feature>
<accession>A0A3N2QW00</accession>
<comment type="caution">
    <text evidence="3">The sequence shown here is derived from an EMBL/GenBank/DDBJ whole genome shotgun (WGS) entry which is preliminary data.</text>
</comment>
<keyword evidence="3" id="KW-0808">Transferase</keyword>
<dbReference type="Gene3D" id="3.40.630.30">
    <property type="match status" value="1"/>
</dbReference>
<organism evidence="3 4">
    <name type="scientific">Histidinibacterium lentulum</name>
    <dbReference type="NCBI Taxonomy" id="2480588"/>
    <lineage>
        <taxon>Bacteria</taxon>
        <taxon>Pseudomonadati</taxon>
        <taxon>Pseudomonadota</taxon>
        <taxon>Alphaproteobacteria</taxon>
        <taxon>Rhodobacterales</taxon>
        <taxon>Paracoccaceae</taxon>
        <taxon>Histidinibacterium</taxon>
    </lineage>
</organism>
<protein>
    <submittedName>
        <fullName evidence="3">N-acetyltransferase</fullName>
    </submittedName>
</protein>
<dbReference type="InterPro" id="IPR016181">
    <property type="entry name" value="Acyl_CoA_acyltransferase"/>
</dbReference>
<feature type="domain" description="N-acetyltransferase" evidence="2">
    <location>
        <begin position="31"/>
        <end position="163"/>
    </location>
</feature>
<dbReference type="EMBL" id="RDRB01000007">
    <property type="protein sequence ID" value="ROT99386.1"/>
    <property type="molecule type" value="Genomic_DNA"/>
</dbReference>
<dbReference type="SUPFAM" id="SSF55729">
    <property type="entry name" value="Acyl-CoA N-acyltransferases (Nat)"/>
    <property type="match status" value="1"/>
</dbReference>
<reference evidence="3 4" key="1">
    <citation type="submission" date="2018-10" db="EMBL/GenBank/DDBJ databases">
        <title>Histidinibacterium lentulum gen. nov., sp. nov., a marine bacterium from the culture broth of Picochlorum sp. 122.</title>
        <authorList>
            <person name="Wang G."/>
        </authorList>
    </citation>
    <scope>NUCLEOTIDE SEQUENCE [LARGE SCALE GENOMIC DNA]</scope>
    <source>
        <strain evidence="3 4">B17</strain>
    </source>
</reference>
<evidence type="ECO:0000256" key="1">
    <source>
        <dbReference type="SAM" id="MobiDB-lite"/>
    </source>
</evidence>